<gene>
    <name evidence="1" type="ordered locus">Meso_3177</name>
</gene>
<protein>
    <submittedName>
        <fullName evidence="1">Uncharacterized protein</fullName>
    </submittedName>
</protein>
<dbReference type="EMBL" id="CP000390">
    <property type="protein sequence ID" value="ABG64549.1"/>
    <property type="molecule type" value="Genomic_DNA"/>
</dbReference>
<sequence>MECSLRQSGKETKKGKAMGIRATITSEGQVTILKEVCDRYNPGDRIEFVKEIGRPWARRRRPRLTCRAASRIPGMELLS</sequence>
<dbReference type="HOGENOM" id="CLU_2599634_0_0_5"/>
<dbReference type="STRING" id="266779.Meso_3177"/>
<proteinExistence type="predicted"/>
<accession>Q11DH6</accession>
<name>Q11DH6_CHESB</name>
<reference evidence="1" key="1">
    <citation type="submission" date="2006-06" db="EMBL/GenBank/DDBJ databases">
        <title>Complete sequence of chromosome of Chelativorans sp. BNC1.</title>
        <authorList>
            <consortium name="US DOE Joint Genome Institute"/>
            <person name="Copeland A."/>
            <person name="Lucas S."/>
            <person name="Lapidus A."/>
            <person name="Barry K."/>
            <person name="Detter J.C."/>
            <person name="Glavina del Rio T."/>
            <person name="Hammon N."/>
            <person name="Israni S."/>
            <person name="Dalin E."/>
            <person name="Tice H."/>
            <person name="Pitluck S."/>
            <person name="Chertkov O."/>
            <person name="Brettin T."/>
            <person name="Bruce D."/>
            <person name="Han C."/>
            <person name="Tapia R."/>
            <person name="Gilna P."/>
            <person name="Schmutz J."/>
            <person name="Larimer F."/>
            <person name="Land M."/>
            <person name="Hauser L."/>
            <person name="Kyrpides N."/>
            <person name="Mikhailova N."/>
            <person name="Richardson P."/>
        </authorList>
    </citation>
    <scope>NUCLEOTIDE SEQUENCE</scope>
    <source>
        <strain evidence="1">BNC1</strain>
    </source>
</reference>
<organism evidence="1">
    <name type="scientific">Chelativorans sp. (strain BNC1)</name>
    <dbReference type="NCBI Taxonomy" id="266779"/>
    <lineage>
        <taxon>Bacteria</taxon>
        <taxon>Pseudomonadati</taxon>
        <taxon>Pseudomonadota</taxon>
        <taxon>Alphaproteobacteria</taxon>
        <taxon>Hyphomicrobiales</taxon>
        <taxon>Phyllobacteriaceae</taxon>
        <taxon>Chelativorans</taxon>
    </lineage>
</organism>
<dbReference type="KEGG" id="mes:Meso_3177"/>
<dbReference type="AlphaFoldDB" id="Q11DH6"/>
<evidence type="ECO:0000313" key="1">
    <source>
        <dbReference type="EMBL" id="ABG64549.1"/>
    </source>
</evidence>